<dbReference type="EMBL" id="KZ825357">
    <property type="protein sequence ID" value="RAH43984.1"/>
    <property type="molecule type" value="Genomic_DNA"/>
</dbReference>
<protein>
    <submittedName>
        <fullName evidence="1">Uncharacterized protein</fullName>
    </submittedName>
</protein>
<evidence type="ECO:0000313" key="1">
    <source>
        <dbReference type="EMBL" id="RAH43984.1"/>
    </source>
</evidence>
<reference evidence="1" key="1">
    <citation type="submission" date="2018-02" db="EMBL/GenBank/DDBJ databases">
        <title>The genomes of Aspergillus section Nigri reveals drivers in fungal speciation.</title>
        <authorList>
            <consortium name="DOE Joint Genome Institute"/>
            <person name="Vesth T.C."/>
            <person name="Nybo J."/>
            <person name="Theobald S."/>
            <person name="Brandl J."/>
            <person name="Frisvad J.C."/>
            <person name="Nielsen K.F."/>
            <person name="Lyhne E.K."/>
            <person name="Kogle M.E."/>
            <person name="Kuo A."/>
            <person name="Riley R."/>
            <person name="Clum A."/>
            <person name="Nolan M."/>
            <person name="Lipzen A."/>
            <person name="Salamov A."/>
            <person name="Henrissat B."/>
            <person name="Wiebenga A."/>
            <person name="De vries R.P."/>
            <person name="Grigoriev I.V."/>
            <person name="Mortensen U.H."/>
            <person name="Andersen M.R."/>
            <person name="Baker S.E."/>
        </authorList>
    </citation>
    <scope>NUCLEOTIDE SEQUENCE</scope>
    <source>
        <strain evidence="1">CBS 621.78</strain>
    </source>
</reference>
<keyword evidence="2" id="KW-1185">Reference proteome</keyword>
<gene>
    <name evidence="1" type="ORF">BO95DRAFT_188681</name>
</gene>
<name>A0ACD1G495_9EURO</name>
<dbReference type="Proteomes" id="UP000249057">
    <property type="component" value="Unassembled WGS sequence"/>
</dbReference>
<evidence type="ECO:0000313" key="2">
    <source>
        <dbReference type="Proteomes" id="UP000249057"/>
    </source>
</evidence>
<sequence>MSGQPLFLDLGLLRSAAAGQAVGMYEIGESVFGVRVKLNTSKHLLTMDHIWSDHDDFKEVQQQSTLATTTTTTSRSSL</sequence>
<proteinExistence type="predicted"/>
<organism evidence="1 2">
    <name type="scientific">Aspergillus brunneoviolaceus CBS 621.78</name>
    <dbReference type="NCBI Taxonomy" id="1450534"/>
    <lineage>
        <taxon>Eukaryota</taxon>
        <taxon>Fungi</taxon>
        <taxon>Dikarya</taxon>
        <taxon>Ascomycota</taxon>
        <taxon>Pezizomycotina</taxon>
        <taxon>Eurotiomycetes</taxon>
        <taxon>Eurotiomycetidae</taxon>
        <taxon>Eurotiales</taxon>
        <taxon>Aspergillaceae</taxon>
        <taxon>Aspergillus</taxon>
        <taxon>Aspergillus subgen. Circumdati</taxon>
    </lineage>
</organism>
<accession>A0ACD1G495</accession>